<feature type="transmembrane region" description="Helical" evidence="9">
    <location>
        <begin position="132"/>
        <end position="155"/>
    </location>
</feature>
<dbReference type="AlphaFoldDB" id="A0A127K8J8"/>
<dbReference type="Pfam" id="PF04290">
    <property type="entry name" value="DctQ"/>
    <property type="match status" value="1"/>
</dbReference>
<evidence type="ECO:0000256" key="7">
    <source>
        <dbReference type="ARBA" id="ARBA00023136"/>
    </source>
</evidence>
<dbReference type="KEGG" id="thu:AC731_015820"/>
<feature type="transmembrane region" description="Helical" evidence="9">
    <location>
        <begin position="7"/>
        <end position="30"/>
    </location>
</feature>
<evidence type="ECO:0000256" key="6">
    <source>
        <dbReference type="ARBA" id="ARBA00022989"/>
    </source>
</evidence>
<evidence type="ECO:0000259" key="10">
    <source>
        <dbReference type="Pfam" id="PF04290"/>
    </source>
</evidence>
<gene>
    <name evidence="11" type="ORF">AC731_015820</name>
</gene>
<reference evidence="12" key="1">
    <citation type="submission" date="2016-03" db="EMBL/GenBank/DDBJ databases">
        <authorList>
            <person name="Ma C."/>
            <person name="Zhou S."/>
            <person name="Yang G."/>
        </authorList>
    </citation>
    <scope>NUCLEOTIDE SEQUENCE [LARGE SCALE GENOMIC DNA]</scope>
    <source>
        <strain evidence="12">SgZ-1</strain>
    </source>
</reference>
<dbReference type="Proteomes" id="UP000036902">
    <property type="component" value="Chromosome"/>
</dbReference>
<dbReference type="GO" id="GO:0005886">
    <property type="term" value="C:plasma membrane"/>
    <property type="evidence" value="ECO:0007669"/>
    <property type="project" value="UniProtKB-SubCell"/>
</dbReference>
<feature type="transmembrane region" description="Helical" evidence="9">
    <location>
        <begin position="50"/>
        <end position="68"/>
    </location>
</feature>
<proteinExistence type="inferred from homology"/>
<dbReference type="PANTHER" id="PTHR35011">
    <property type="entry name" value="2,3-DIKETO-L-GULONATE TRAP TRANSPORTER SMALL PERMEASE PROTEIN YIAM"/>
    <property type="match status" value="1"/>
</dbReference>
<keyword evidence="3" id="KW-1003">Cell membrane</keyword>
<dbReference type="InterPro" id="IPR055348">
    <property type="entry name" value="DctQ"/>
</dbReference>
<keyword evidence="5 9" id="KW-0812">Transmembrane</keyword>
<evidence type="ECO:0000256" key="3">
    <source>
        <dbReference type="ARBA" id="ARBA00022475"/>
    </source>
</evidence>
<sequence length="174" mass="18932">MRHFLSLVDLLTRAGAIMAAVIVAAMVGHILLEIVLRAVFDSSTYVLDEFVGYGVAASTFLGLGYTLEQGGLIRVNILLARIRSRAMRQLTEVTCVAACFGVFAMVWLYFWSSISRNWTRGAVSETVAQVPLWIPEGLLLLGLSIFLLQLVAYAIRIVSGEPMIGERGPVAAAE</sequence>
<comment type="subunit">
    <text evidence="9">The complex comprises the extracytoplasmic solute receptor protein and the two transmembrane proteins.</text>
</comment>
<keyword evidence="7 9" id="KW-0472">Membrane</keyword>
<dbReference type="STRING" id="1134435.AC731_015820"/>
<dbReference type="RefSeq" id="WP_004291485.1">
    <property type="nucleotide sequence ID" value="NZ_CP014646.1"/>
</dbReference>
<keyword evidence="12" id="KW-1185">Reference proteome</keyword>
<name>A0A127K8J8_9RHOO</name>
<feature type="domain" description="Tripartite ATP-independent periplasmic transporters DctQ component" evidence="10">
    <location>
        <begin position="26"/>
        <end position="158"/>
    </location>
</feature>
<keyword evidence="6 9" id="KW-1133">Transmembrane helix</keyword>
<evidence type="ECO:0000256" key="5">
    <source>
        <dbReference type="ARBA" id="ARBA00022692"/>
    </source>
</evidence>
<protein>
    <recommendedName>
        <fullName evidence="9">TRAP transporter small permease protein</fullName>
    </recommendedName>
</protein>
<evidence type="ECO:0000313" key="11">
    <source>
        <dbReference type="EMBL" id="AMO38273.1"/>
    </source>
</evidence>
<evidence type="ECO:0000256" key="2">
    <source>
        <dbReference type="ARBA" id="ARBA00022448"/>
    </source>
</evidence>
<keyword evidence="4 9" id="KW-0997">Cell inner membrane</keyword>
<evidence type="ECO:0000313" key="12">
    <source>
        <dbReference type="Proteomes" id="UP000036902"/>
    </source>
</evidence>
<feature type="transmembrane region" description="Helical" evidence="9">
    <location>
        <begin position="89"/>
        <end position="112"/>
    </location>
</feature>
<dbReference type="GO" id="GO:0015740">
    <property type="term" value="P:C4-dicarboxylate transport"/>
    <property type="evidence" value="ECO:0007669"/>
    <property type="project" value="TreeGrafter"/>
</dbReference>
<comment type="function">
    <text evidence="9">Part of the tripartite ATP-independent periplasmic (TRAP) transport system.</text>
</comment>
<evidence type="ECO:0000256" key="8">
    <source>
        <dbReference type="ARBA" id="ARBA00038436"/>
    </source>
</evidence>
<dbReference type="GO" id="GO:0022857">
    <property type="term" value="F:transmembrane transporter activity"/>
    <property type="evidence" value="ECO:0007669"/>
    <property type="project" value="UniProtKB-UniRule"/>
</dbReference>
<evidence type="ECO:0000256" key="4">
    <source>
        <dbReference type="ARBA" id="ARBA00022519"/>
    </source>
</evidence>
<organism evidence="11 12">
    <name type="scientific">Thauera humireducens</name>
    <dbReference type="NCBI Taxonomy" id="1134435"/>
    <lineage>
        <taxon>Bacteria</taxon>
        <taxon>Pseudomonadati</taxon>
        <taxon>Pseudomonadota</taxon>
        <taxon>Betaproteobacteria</taxon>
        <taxon>Rhodocyclales</taxon>
        <taxon>Zoogloeaceae</taxon>
        <taxon>Thauera</taxon>
    </lineage>
</organism>
<evidence type="ECO:0000256" key="9">
    <source>
        <dbReference type="RuleBase" id="RU369079"/>
    </source>
</evidence>
<evidence type="ECO:0000256" key="1">
    <source>
        <dbReference type="ARBA" id="ARBA00004429"/>
    </source>
</evidence>
<comment type="similarity">
    <text evidence="8 9">Belongs to the TRAP transporter small permease family.</text>
</comment>
<dbReference type="EMBL" id="CP014646">
    <property type="protein sequence ID" value="AMO38273.1"/>
    <property type="molecule type" value="Genomic_DNA"/>
</dbReference>
<dbReference type="PANTHER" id="PTHR35011:SF10">
    <property type="entry name" value="TRAP TRANSPORTER SMALL PERMEASE PROTEIN"/>
    <property type="match status" value="1"/>
</dbReference>
<dbReference type="InterPro" id="IPR007387">
    <property type="entry name" value="TRAP_DctQ"/>
</dbReference>
<comment type="subcellular location">
    <subcellularLocation>
        <location evidence="1 9">Cell inner membrane</location>
        <topology evidence="1 9">Multi-pass membrane protein</topology>
    </subcellularLocation>
</comment>
<accession>A0A127K8J8</accession>
<keyword evidence="2 9" id="KW-0813">Transport</keyword>